<sequence>MEKIPLEILANILETFPLVYAASASDISSTVYRRQLAQYTAVSRAWKALIERYTFKSLTITTNELDAFAALFSGENISRRAALTTLNVIFVLPKPQNALGCCPVVRTLDRQADSFEFSASVAKLFTILADLEARATEKPLLLLSFLGAYRLSEEQEPKGTERVPCMPPYGKGRQHSRREVMEANALSGQFELVREEAVPTLQGITSFEFRGLWALSDLKPTWIPEIFRRLSGVQSLLLTTKDKYEDGRNSRHAQRECFLASACSLAGDHLREIRIHVPRNAMRNERLPVHKFIENNRWKEESWSRMFNHFASLPNLAALHLLGGLVICPEFFRGISDHSGTPYPSLREFELQFSAETADGRWFYEGDNDAVKKSRSDPEWKEYWEQVEEEEDENEDDTGSLDSNLYVRAFEDEPFRTDVVDDDRFRSRPDAATFLPFLMDAAKAVSRLDNLQKLILKLGNRFSRPQDVRDFPIVSRVFELWYLKAGTLRSPKGAYPSLPGDAAYLDRNRIYWRVDRWQPWDEMQTEWSAIAGQDAKVVFLAEDRWTYFSDDSIWTYEGEF</sequence>
<keyword evidence="2" id="KW-1185">Reference proteome</keyword>
<dbReference type="AlphaFoldDB" id="A0A6A5K7C3"/>
<dbReference type="EMBL" id="ML975395">
    <property type="protein sequence ID" value="KAF1830452.1"/>
    <property type="molecule type" value="Genomic_DNA"/>
</dbReference>
<dbReference type="Proteomes" id="UP000800040">
    <property type="component" value="Unassembled WGS sequence"/>
</dbReference>
<gene>
    <name evidence="1" type="ORF">BDW02DRAFT_633609</name>
</gene>
<dbReference type="OrthoDB" id="3798941at2759"/>
<name>A0A6A5K7C3_9PLEO</name>
<evidence type="ECO:0008006" key="3">
    <source>
        <dbReference type="Google" id="ProtNLM"/>
    </source>
</evidence>
<organism evidence="1 2">
    <name type="scientific">Decorospora gaudefroyi</name>
    <dbReference type="NCBI Taxonomy" id="184978"/>
    <lineage>
        <taxon>Eukaryota</taxon>
        <taxon>Fungi</taxon>
        <taxon>Dikarya</taxon>
        <taxon>Ascomycota</taxon>
        <taxon>Pezizomycotina</taxon>
        <taxon>Dothideomycetes</taxon>
        <taxon>Pleosporomycetidae</taxon>
        <taxon>Pleosporales</taxon>
        <taxon>Pleosporineae</taxon>
        <taxon>Pleosporaceae</taxon>
        <taxon>Decorospora</taxon>
    </lineage>
</organism>
<accession>A0A6A5K7C3</accession>
<proteinExistence type="predicted"/>
<protein>
    <recommendedName>
        <fullName evidence="3">F-box domain-containing protein</fullName>
    </recommendedName>
</protein>
<reference evidence="1" key="1">
    <citation type="submission" date="2020-01" db="EMBL/GenBank/DDBJ databases">
        <authorList>
            <consortium name="DOE Joint Genome Institute"/>
            <person name="Haridas S."/>
            <person name="Albert R."/>
            <person name="Binder M."/>
            <person name="Bloem J."/>
            <person name="Labutti K."/>
            <person name="Salamov A."/>
            <person name="Andreopoulos B."/>
            <person name="Baker S.E."/>
            <person name="Barry K."/>
            <person name="Bills G."/>
            <person name="Bluhm B.H."/>
            <person name="Cannon C."/>
            <person name="Castanera R."/>
            <person name="Culley D.E."/>
            <person name="Daum C."/>
            <person name="Ezra D."/>
            <person name="Gonzalez J.B."/>
            <person name="Henrissat B."/>
            <person name="Kuo A."/>
            <person name="Liang C."/>
            <person name="Lipzen A."/>
            <person name="Lutzoni F."/>
            <person name="Magnuson J."/>
            <person name="Mondo S."/>
            <person name="Nolan M."/>
            <person name="Ohm R."/>
            <person name="Pangilinan J."/>
            <person name="Park H.-J."/>
            <person name="Ramirez L."/>
            <person name="Alfaro M."/>
            <person name="Sun H."/>
            <person name="Tritt A."/>
            <person name="Yoshinaga Y."/>
            <person name="Zwiers L.-H."/>
            <person name="Turgeon B.G."/>
            <person name="Goodwin S.B."/>
            <person name="Spatafora J.W."/>
            <person name="Crous P.W."/>
            <person name="Grigoriev I.V."/>
        </authorList>
    </citation>
    <scope>NUCLEOTIDE SEQUENCE</scope>
    <source>
        <strain evidence="1">P77</strain>
    </source>
</reference>
<evidence type="ECO:0000313" key="2">
    <source>
        <dbReference type="Proteomes" id="UP000800040"/>
    </source>
</evidence>
<evidence type="ECO:0000313" key="1">
    <source>
        <dbReference type="EMBL" id="KAF1830452.1"/>
    </source>
</evidence>